<evidence type="ECO:0000256" key="4">
    <source>
        <dbReference type="ARBA" id="ARBA00022840"/>
    </source>
</evidence>
<dbReference type="InterPro" id="IPR003439">
    <property type="entry name" value="ABC_transporter-like_ATP-bd"/>
</dbReference>
<dbReference type="PANTHER" id="PTHR24223">
    <property type="entry name" value="ATP-BINDING CASSETTE SUB-FAMILY C"/>
    <property type="match status" value="1"/>
</dbReference>
<organism evidence="6 7">
    <name type="scientific">Paramecium pentaurelia</name>
    <dbReference type="NCBI Taxonomy" id="43138"/>
    <lineage>
        <taxon>Eukaryota</taxon>
        <taxon>Sar</taxon>
        <taxon>Alveolata</taxon>
        <taxon>Ciliophora</taxon>
        <taxon>Intramacronucleata</taxon>
        <taxon>Oligohymenophorea</taxon>
        <taxon>Peniculida</taxon>
        <taxon>Parameciidae</taxon>
        <taxon>Paramecium</taxon>
    </lineage>
</organism>
<reference evidence="6" key="1">
    <citation type="submission" date="2021-01" db="EMBL/GenBank/DDBJ databases">
        <authorList>
            <consortium name="Genoscope - CEA"/>
            <person name="William W."/>
        </authorList>
    </citation>
    <scope>NUCLEOTIDE SEQUENCE</scope>
</reference>
<gene>
    <name evidence="6" type="ORF">PPENT_87.1.T0730005</name>
</gene>
<dbReference type="Proteomes" id="UP000689195">
    <property type="component" value="Unassembled WGS sequence"/>
</dbReference>
<sequence>MIGFFAQIVGLFIFLNLNNDDMAMFSQGILLLATYNDGLQLGLRQMINVATQMNSYNRIFEIIDIPTEAPHIQQEDKKFNKFPLNGDIVSENVYMRYRANSDLILKGAGKSSILYAIFRMSEIEDDEDSFIQYQVLKLKIQGQENQEVANLDPFEENNDESILKALEITGLLQNIKQFPKGILTDISDFNSVLSIGQKQLICLTRILLSKMKIFVLDKQQLIQNEKQMIQKQLKDCTLITIAHRLNKITDYDKIMVIYDERVIECDRKFNLLAKSPNSTFIDRNLEFSRLFKNTGNSNAYAIFDIAKIQLSIIEN</sequence>
<comment type="caution">
    <text evidence="6">The sequence shown here is derived from an EMBL/GenBank/DDBJ whole genome shotgun (WGS) entry which is preliminary data.</text>
</comment>
<comment type="subcellular location">
    <subcellularLocation>
        <location evidence="1">Membrane</location>
        <topology evidence="1">Multi-pass membrane protein</topology>
    </subcellularLocation>
</comment>
<name>A0A8S1VVJ2_9CILI</name>
<evidence type="ECO:0000256" key="2">
    <source>
        <dbReference type="ARBA" id="ARBA00009726"/>
    </source>
</evidence>
<dbReference type="GO" id="GO:0016020">
    <property type="term" value="C:membrane"/>
    <property type="evidence" value="ECO:0007669"/>
    <property type="project" value="UniProtKB-SubCell"/>
</dbReference>
<dbReference type="GO" id="GO:0042626">
    <property type="term" value="F:ATPase-coupled transmembrane transporter activity"/>
    <property type="evidence" value="ECO:0007669"/>
    <property type="project" value="TreeGrafter"/>
</dbReference>
<dbReference type="GO" id="GO:0016887">
    <property type="term" value="F:ATP hydrolysis activity"/>
    <property type="evidence" value="ECO:0007669"/>
    <property type="project" value="InterPro"/>
</dbReference>
<dbReference type="InterPro" id="IPR050173">
    <property type="entry name" value="ABC_transporter_C-like"/>
</dbReference>
<keyword evidence="4" id="KW-0067">ATP-binding</keyword>
<dbReference type="AlphaFoldDB" id="A0A8S1VVJ2"/>
<evidence type="ECO:0000256" key="1">
    <source>
        <dbReference type="ARBA" id="ARBA00004141"/>
    </source>
</evidence>
<evidence type="ECO:0000259" key="5">
    <source>
        <dbReference type="Pfam" id="PF00005"/>
    </source>
</evidence>
<dbReference type="EMBL" id="CAJJDO010000073">
    <property type="protein sequence ID" value="CAD8179809.1"/>
    <property type="molecule type" value="Genomic_DNA"/>
</dbReference>
<proteinExistence type="inferred from homology"/>
<protein>
    <recommendedName>
        <fullName evidence="5">ABC transporter domain-containing protein</fullName>
    </recommendedName>
</protein>
<feature type="domain" description="ABC transporter" evidence="5">
    <location>
        <begin position="107"/>
        <end position="217"/>
    </location>
</feature>
<dbReference type="GO" id="GO:0005524">
    <property type="term" value="F:ATP binding"/>
    <property type="evidence" value="ECO:0007669"/>
    <property type="project" value="UniProtKB-KW"/>
</dbReference>
<accession>A0A8S1VVJ2</accession>
<comment type="similarity">
    <text evidence="2">Belongs to the ABC transporter superfamily. ABCC family. Conjugate transporter (TC 3.A.1.208) subfamily.</text>
</comment>
<evidence type="ECO:0000313" key="7">
    <source>
        <dbReference type="Proteomes" id="UP000689195"/>
    </source>
</evidence>
<dbReference type="OrthoDB" id="6500128at2759"/>
<keyword evidence="3" id="KW-0547">Nucleotide-binding</keyword>
<evidence type="ECO:0000256" key="3">
    <source>
        <dbReference type="ARBA" id="ARBA00022741"/>
    </source>
</evidence>
<dbReference type="Pfam" id="PF00005">
    <property type="entry name" value="ABC_tran"/>
    <property type="match status" value="1"/>
</dbReference>
<keyword evidence="7" id="KW-1185">Reference proteome</keyword>
<evidence type="ECO:0000313" key="6">
    <source>
        <dbReference type="EMBL" id="CAD8179809.1"/>
    </source>
</evidence>
<dbReference type="PANTHER" id="PTHR24223:SF456">
    <property type="entry name" value="MULTIDRUG RESISTANCE-ASSOCIATED PROTEIN LETHAL(2)03659"/>
    <property type="match status" value="1"/>
</dbReference>